<dbReference type="Proteomes" id="UP001154114">
    <property type="component" value="Chromosome 25"/>
</dbReference>
<reference evidence="2" key="1">
    <citation type="submission" date="2021-12" db="EMBL/GenBank/DDBJ databases">
        <authorList>
            <person name="King R."/>
        </authorList>
    </citation>
    <scope>NUCLEOTIDE SEQUENCE</scope>
</reference>
<dbReference type="SMART" id="SM00587">
    <property type="entry name" value="CHK"/>
    <property type="match status" value="1"/>
</dbReference>
<dbReference type="InterPro" id="IPR015897">
    <property type="entry name" value="CHK_kinase-like"/>
</dbReference>
<dbReference type="Pfam" id="PF02958">
    <property type="entry name" value="EcKL"/>
    <property type="match status" value="1"/>
</dbReference>
<dbReference type="SUPFAM" id="SSF56112">
    <property type="entry name" value="Protein kinase-like (PK-like)"/>
    <property type="match status" value="1"/>
</dbReference>
<dbReference type="PANTHER" id="PTHR11012">
    <property type="entry name" value="PROTEIN KINASE-LIKE DOMAIN-CONTAINING"/>
    <property type="match status" value="1"/>
</dbReference>
<dbReference type="InterPro" id="IPR011009">
    <property type="entry name" value="Kinase-like_dom_sf"/>
</dbReference>
<protein>
    <recommendedName>
        <fullName evidence="1">CHK kinase-like domain-containing protein</fullName>
    </recommendedName>
</protein>
<evidence type="ECO:0000313" key="2">
    <source>
        <dbReference type="EMBL" id="CAH0598420.1"/>
    </source>
</evidence>
<feature type="domain" description="CHK kinase-like" evidence="1">
    <location>
        <begin position="129"/>
        <end position="323"/>
    </location>
</feature>
<dbReference type="EMBL" id="LR824028">
    <property type="protein sequence ID" value="CAH0598420.1"/>
    <property type="molecule type" value="Genomic_DNA"/>
</dbReference>
<dbReference type="AlphaFoldDB" id="A0A9P0FUI2"/>
<evidence type="ECO:0000259" key="1">
    <source>
        <dbReference type="SMART" id="SM00587"/>
    </source>
</evidence>
<dbReference type="Gene3D" id="3.90.1200.10">
    <property type="match status" value="1"/>
</dbReference>
<dbReference type="InterPro" id="IPR004119">
    <property type="entry name" value="EcKL"/>
</dbReference>
<organism evidence="2 3">
    <name type="scientific">Chrysodeixis includens</name>
    <name type="common">Soybean looper</name>
    <name type="synonym">Pseudoplusia includens</name>
    <dbReference type="NCBI Taxonomy" id="689277"/>
    <lineage>
        <taxon>Eukaryota</taxon>
        <taxon>Metazoa</taxon>
        <taxon>Ecdysozoa</taxon>
        <taxon>Arthropoda</taxon>
        <taxon>Hexapoda</taxon>
        <taxon>Insecta</taxon>
        <taxon>Pterygota</taxon>
        <taxon>Neoptera</taxon>
        <taxon>Endopterygota</taxon>
        <taxon>Lepidoptera</taxon>
        <taxon>Glossata</taxon>
        <taxon>Ditrysia</taxon>
        <taxon>Noctuoidea</taxon>
        <taxon>Noctuidae</taxon>
        <taxon>Plusiinae</taxon>
        <taxon>Chrysodeixis</taxon>
    </lineage>
</organism>
<dbReference type="PANTHER" id="PTHR11012:SF30">
    <property type="entry name" value="PROTEIN KINASE-LIKE DOMAIN-CONTAINING"/>
    <property type="match status" value="1"/>
</dbReference>
<sequence length="420" mass="49295">MSLDVHMSEPDEFNCAELHSSISEVAHSLGIKEFHYDVDYISGKRENYIANVFRVLIKGDGGKNINVIVKTLVNTERQVLFHKLHEREVLVYDNVINKYKDMQKVLYEHERLVLSDCYFWNMEKANEIIVLEDLKIKGFDVDDKVSKLEYLDFEQICAVMSELAKFHALSFVYEKQDPKKFSKVKLTFEDIVYQNHFLNNSKLRNYYFESFQMSLNQVKNLDAKRKLQRIESKLLDLLQMYTKSGDHNVLCHGDLWVNNMLFKKEGDQRSKIALIDFQAMRYANPVTDLLYFLFVCTDSIFRHEHLDQLKIIYYDSLKVFLTKFDIDVEKIYSRETFNKDIDEFVPYGLLIALIELRVVSIPHEEQVFSQGLRVDSVMNLTEAVEARTEDLEYLKHRVNDVVDEAVANGAVDKLLDKINV</sequence>
<accession>A0A9P0FUI2</accession>
<keyword evidence="3" id="KW-1185">Reference proteome</keyword>
<proteinExistence type="predicted"/>
<gene>
    <name evidence="2" type="ORF">CINC_LOCUS8241</name>
</gene>
<name>A0A9P0FUI2_CHRIL</name>
<evidence type="ECO:0000313" key="3">
    <source>
        <dbReference type="Proteomes" id="UP001154114"/>
    </source>
</evidence>
<dbReference type="OrthoDB" id="191037at2759"/>